<dbReference type="EMBL" id="SMGO01000002">
    <property type="protein sequence ID" value="TCK83059.1"/>
    <property type="molecule type" value="Genomic_DNA"/>
</dbReference>
<dbReference type="GO" id="GO:0006508">
    <property type="term" value="P:proteolysis"/>
    <property type="evidence" value="ECO:0007669"/>
    <property type="project" value="UniProtKB-KW"/>
</dbReference>
<dbReference type="InterPro" id="IPR052062">
    <property type="entry name" value="Murein_DD/LD_carboxypeptidase"/>
</dbReference>
<reference evidence="8 9" key="1">
    <citation type="submission" date="2019-03" db="EMBL/GenBank/DDBJ databases">
        <title>Genomic Encyclopedia of Archaeal and Bacterial Type Strains, Phase II (KMG-II): from individual species to whole genera.</title>
        <authorList>
            <person name="Goeker M."/>
        </authorList>
    </citation>
    <scope>NUCLEOTIDE SEQUENCE [LARGE SCALE GENOMIC DNA]</scope>
    <source>
        <strain evidence="8 9">DSM 22554</strain>
    </source>
</reference>
<sequence>MKKTAILASLMVICLLFNANAQTSSSKTTANDPDNLAKDYFSQIMGVAASSTTNSKMYQFIYDWIGTPYRLGGNTKKGIDCSAFAAELYEQVFNTSIGSNSRNIYSNVDKVSKNNLQPGDFVFFKIRSKNISHVGVYIGDNKFAHASSSRGVMVSDLNDAYWKRYYYNGGRALTAASDDTNTDPSIN</sequence>
<proteinExistence type="inferred from homology"/>
<dbReference type="AlphaFoldDB" id="A0A4R1M0K6"/>
<evidence type="ECO:0000256" key="3">
    <source>
        <dbReference type="ARBA" id="ARBA00022729"/>
    </source>
</evidence>
<evidence type="ECO:0000256" key="1">
    <source>
        <dbReference type="ARBA" id="ARBA00007074"/>
    </source>
</evidence>
<dbReference type="Proteomes" id="UP000294616">
    <property type="component" value="Unassembled WGS sequence"/>
</dbReference>
<protein>
    <submittedName>
        <fullName evidence="8">Lipoprotein Spr</fullName>
    </submittedName>
</protein>
<name>A0A4R1M0K6_9SPHI</name>
<dbReference type="PANTHER" id="PTHR47360">
    <property type="entry name" value="MUREIN DD-ENDOPEPTIDASE MEPS/MUREIN LD-CARBOXYPEPTIDASE"/>
    <property type="match status" value="1"/>
</dbReference>
<keyword evidence="4" id="KW-0378">Hydrolase</keyword>
<keyword evidence="3 6" id="KW-0732">Signal</keyword>
<comment type="caution">
    <text evidence="8">The sequence shown here is derived from an EMBL/GenBank/DDBJ whole genome shotgun (WGS) entry which is preliminary data.</text>
</comment>
<dbReference type="RefSeq" id="WP_132223578.1">
    <property type="nucleotide sequence ID" value="NZ_SMGO01000002.1"/>
</dbReference>
<evidence type="ECO:0000256" key="5">
    <source>
        <dbReference type="ARBA" id="ARBA00022807"/>
    </source>
</evidence>
<feature type="signal peptide" evidence="6">
    <location>
        <begin position="1"/>
        <end position="21"/>
    </location>
</feature>
<dbReference type="InterPro" id="IPR038765">
    <property type="entry name" value="Papain-like_cys_pep_sf"/>
</dbReference>
<comment type="similarity">
    <text evidence="1">Belongs to the peptidase C40 family.</text>
</comment>
<dbReference type="SUPFAM" id="SSF54001">
    <property type="entry name" value="Cysteine proteinases"/>
    <property type="match status" value="1"/>
</dbReference>
<evidence type="ECO:0000313" key="8">
    <source>
        <dbReference type="EMBL" id="TCK83059.1"/>
    </source>
</evidence>
<evidence type="ECO:0000313" key="9">
    <source>
        <dbReference type="Proteomes" id="UP000294616"/>
    </source>
</evidence>
<dbReference type="PROSITE" id="PS51935">
    <property type="entry name" value="NLPC_P60"/>
    <property type="match status" value="1"/>
</dbReference>
<evidence type="ECO:0000256" key="2">
    <source>
        <dbReference type="ARBA" id="ARBA00022670"/>
    </source>
</evidence>
<feature type="domain" description="NlpC/P60" evidence="7">
    <location>
        <begin position="51"/>
        <end position="173"/>
    </location>
</feature>
<keyword evidence="5" id="KW-0788">Thiol protease</keyword>
<dbReference type="OrthoDB" id="9807055at2"/>
<evidence type="ECO:0000259" key="7">
    <source>
        <dbReference type="PROSITE" id="PS51935"/>
    </source>
</evidence>
<accession>A0A4R1M0K6</accession>
<keyword evidence="9" id="KW-1185">Reference proteome</keyword>
<organism evidence="8 9">
    <name type="scientific">Albibacterium bauzanense</name>
    <dbReference type="NCBI Taxonomy" id="653929"/>
    <lineage>
        <taxon>Bacteria</taxon>
        <taxon>Pseudomonadati</taxon>
        <taxon>Bacteroidota</taxon>
        <taxon>Sphingobacteriia</taxon>
        <taxon>Sphingobacteriales</taxon>
        <taxon>Sphingobacteriaceae</taxon>
        <taxon>Albibacterium</taxon>
    </lineage>
</organism>
<dbReference type="Gene3D" id="3.90.1720.10">
    <property type="entry name" value="endopeptidase domain like (from Nostoc punctiforme)"/>
    <property type="match status" value="1"/>
</dbReference>
<dbReference type="InterPro" id="IPR000064">
    <property type="entry name" value="NLP_P60_dom"/>
</dbReference>
<evidence type="ECO:0000256" key="6">
    <source>
        <dbReference type="SAM" id="SignalP"/>
    </source>
</evidence>
<gene>
    <name evidence="8" type="ORF">C8N28_1646</name>
</gene>
<dbReference type="GO" id="GO:0008234">
    <property type="term" value="F:cysteine-type peptidase activity"/>
    <property type="evidence" value="ECO:0007669"/>
    <property type="project" value="UniProtKB-KW"/>
</dbReference>
<dbReference type="PANTHER" id="PTHR47360:SF1">
    <property type="entry name" value="ENDOPEPTIDASE NLPC-RELATED"/>
    <property type="match status" value="1"/>
</dbReference>
<keyword evidence="2" id="KW-0645">Protease</keyword>
<evidence type="ECO:0000256" key="4">
    <source>
        <dbReference type="ARBA" id="ARBA00022801"/>
    </source>
</evidence>
<feature type="chain" id="PRO_5020954971" evidence="6">
    <location>
        <begin position="22"/>
        <end position="187"/>
    </location>
</feature>
<dbReference type="Pfam" id="PF00877">
    <property type="entry name" value="NLPC_P60"/>
    <property type="match status" value="1"/>
</dbReference>
<keyword evidence="8" id="KW-0449">Lipoprotein</keyword>